<comment type="caution">
    <text evidence="2">The sequence shown here is derived from an EMBL/GenBank/DDBJ whole genome shotgun (WGS) entry which is preliminary data.</text>
</comment>
<name>A0A369KBH0_HYPMA</name>
<evidence type="ECO:0000256" key="1">
    <source>
        <dbReference type="SAM" id="MobiDB-lite"/>
    </source>
</evidence>
<feature type="compositionally biased region" description="Basic residues" evidence="1">
    <location>
        <begin position="329"/>
        <end position="343"/>
    </location>
</feature>
<feature type="compositionally biased region" description="Acidic residues" evidence="1">
    <location>
        <begin position="31"/>
        <end position="46"/>
    </location>
</feature>
<feature type="region of interest" description="Disordered" evidence="1">
    <location>
        <begin position="1"/>
        <end position="79"/>
    </location>
</feature>
<feature type="region of interest" description="Disordered" evidence="1">
    <location>
        <begin position="210"/>
        <end position="343"/>
    </location>
</feature>
<dbReference type="OrthoDB" id="2746456at2759"/>
<feature type="compositionally biased region" description="Polar residues" evidence="1">
    <location>
        <begin position="94"/>
        <end position="103"/>
    </location>
</feature>
<evidence type="ECO:0000313" key="3">
    <source>
        <dbReference type="Proteomes" id="UP000076154"/>
    </source>
</evidence>
<dbReference type="Proteomes" id="UP000076154">
    <property type="component" value="Unassembled WGS sequence"/>
</dbReference>
<evidence type="ECO:0008006" key="4">
    <source>
        <dbReference type="Google" id="ProtNLM"/>
    </source>
</evidence>
<dbReference type="AlphaFoldDB" id="A0A369KBH0"/>
<feature type="compositionally biased region" description="Basic and acidic residues" evidence="1">
    <location>
        <begin position="17"/>
        <end position="30"/>
    </location>
</feature>
<feature type="region of interest" description="Disordered" evidence="1">
    <location>
        <begin position="84"/>
        <end position="103"/>
    </location>
</feature>
<reference evidence="2" key="1">
    <citation type="submission" date="2018-04" db="EMBL/GenBank/DDBJ databases">
        <title>Whole genome sequencing of Hypsizygus marmoreus.</title>
        <authorList>
            <person name="Choi I.-G."/>
            <person name="Min B."/>
            <person name="Kim J.-G."/>
            <person name="Kim S."/>
            <person name="Oh Y.-L."/>
            <person name="Kong W.-S."/>
            <person name="Park H."/>
            <person name="Jeong J."/>
            <person name="Song E.-S."/>
        </authorList>
    </citation>
    <scope>NUCLEOTIDE SEQUENCE [LARGE SCALE GENOMIC DNA]</scope>
    <source>
        <strain evidence="2">51987-8</strain>
    </source>
</reference>
<feature type="compositionally biased region" description="Low complexity" evidence="1">
    <location>
        <begin position="55"/>
        <end position="68"/>
    </location>
</feature>
<dbReference type="InParanoid" id="A0A369KBH0"/>
<organism evidence="2 3">
    <name type="scientific">Hypsizygus marmoreus</name>
    <name type="common">White beech mushroom</name>
    <name type="synonym">Agaricus marmoreus</name>
    <dbReference type="NCBI Taxonomy" id="39966"/>
    <lineage>
        <taxon>Eukaryota</taxon>
        <taxon>Fungi</taxon>
        <taxon>Dikarya</taxon>
        <taxon>Basidiomycota</taxon>
        <taxon>Agaricomycotina</taxon>
        <taxon>Agaricomycetes</taxon>
        <taxon>Agaricomycetidae</taxon>
        <taxon>Agaricales</taxon>
        <taxon>Tricholomatineae</taxon>
        <taxon>Lyophyllaceae</taxon>
        <taxon>Hypsizygus</taxon>
    </lineage>
</organism>
<gene>
    <name evidence="2" type="ORF">Hypma_010444</name>
</gene>
<keyword evidence="3" id="KW-1185">Reference proteome</keyword>
<accession>A0A369KBH0</accession>
<protein>
    <recommendedName>
        <fullName evidence="4">BTB domain-containing protein</fullName>
    </recommendedName>
</protein>
<evidence type="ECO:0000313" key="2">
    <source>
        <dbReference type="EMBL" id="RDB30217.1"/>
    </source>
</evidence>
<sequence length="646" mass="71275">MDVQVAIDASTSLGRQLTEEHGWMTHKEQDNSDNDSEQDPESDQLDPDSSKTERTTPSNNSNNTASPTDAVQDFSKRMILTNPKQAVTVPISPAGTSSTIAAQETQPIYDHADLSVPPETPRPFPLSPPRPSQILQEPIYSASPLTTSDSDPEDSLPTVEELAAKMRPSYGSQPDQIRGGTSRSITMSVVDGFDIKMDVDQALPSLVSTPIKCQPTDSPPVSRCSRRKNKQGYTVVETTERTYIDLVSSPSPSEDEGSPPPRNNVKPAYTSQSSEKTQPRPTPKPKRKRTHSGVSRSTAVIVNCAPRPGPSSSSVIAPASLSTAAPRSPPRKRPRMSYRKHPTHWHLDGNTLVQIEKVRFRLQRSLLIRHSDWFRHTFDQGEDAAELEDGVYYIDRIGVDLKDFEVLLDALDDAIKYVNHRPPFHIMASIMRASSALSFNAFEEWAIQYLQSMWSPDLADLSAEPLPFAPESIALARYSDILGVRKRAMYELVRLKEFGQNDVQEQERGRELSQADMKALVRAREHLTSAWFSATASPSKEFQECAGERVPVDGTGGAAGPNLVAAAGPSCTATNNSLMIQAHAKLVHASGISHQYQLDPVNGLQALMVAPWRQAGFCVACVERMTAAWRKKREGLWDNLDVWFGV</sequence>
<feature type="compositionally biased region" description="Low complexity" evidence="1">
    <location>
        <begin position="310"/>
        <end position="322"/>
    </location>
</feature>
<dbReference type="EMBL" id="LUEZ02000006">
    <property type="protein sequence ID" value="RDB30217.1"/>
    <property type="molecule type" value="Genomic_DNA"/>
</dbReference>
<proteinExistence type="predicted"/>